<reference evidence="1" key="1">
    <citation type="submission" date="2019-08" db="EMBL/GenBank/DDBJ databases">
        <title>Genome sequence of Clostridiales bacterium MT110.</title>
        <authorList>
            <person name="Cao J."/>
        </authorList>
    </citation>
    <scope>NUCLEOTIDE SEQUENCE</scope>
    <source>
        <strain evidence="1">MT110</strain>
    </source>
</reference>
<dbReference type="EMBL" id="CP042469">
    <property type="protein sequence ID" value="QOX65760.1"/>
    <property type="molecule type" value="Genomic_DNA"/>
</dbReference>
<proteinExistence type="predicted"/>
<protein>
    <submittedName>
        <fullName evidence="1">HPr family phosphocarrier protein</fullName>
    </submittedName>
</protein>
<keyword evidence="2" id="KW-1185">Reference proteome</keyword>
<sequence>MISKMITITNDTGLHARPASLFVKTAAKFKSEVMLQKGDKRINGKSIMAVLALGVSKGADVTISADGIDEEEALNELLELVSLNFNE</sequence>
<dbReference type="Proteomes" id="UP000594014">
    <property type="component" value="Chromosome"/>
</dbReference>
<gene>
    <name evidence="1" type="ORF">FRZ06_21605</name>
</gene>
<name>A0ACD1AI95_9FIRM</name>
<evidence type="ECO:0000313" key="2">
    <source>
        <dbReference type="Proteomes" id="UP000594014"/>
    </source>
</evidence>
<organism evidence="1 2">
    <name type="scientific">Anoxybacterium hadale</name>
    <dbReference type="NCBI Taxonomy" id="3408580"/>
    <lineage>
        <taxon>Bacteria</taxon>
        <taxon>Bacillati</taxon>
        <taxon>Bacillota</taxon>
        <taxon>Clostridia</taxon>
        <taxon>Peptostreptococcales</taxon>
        <taxon>Anaerovoracaceae</taxon>
        <taxon>Anoxybacterium</taxon>
    </lineage>
</organism>
<evidence type="ECO:0000313" key="1">
    <source>
        <dbReference type="EMBL" id="QOX65760.1"/>
    </source>
</evidence>
<accession>A0ACD1AI95</accession>